<protein>
    <submittedName>
        <fullName evidence="1">Uncharacterized protein</fullName>
    </submittedName>
</protein>
<accession>A0ABP4N3F2</accession>
<keyword evidence="2" id="KW-1185">Reference proteome</keyword>
<name>A0ABP4N3F2_9ACTN</name>
<evidence type="ECO:0000313" key="2">
    <source>
        <dbReference type="Proteomes" id="UP001500393"/>
    </source>
</evidence>
<comment type="caution">
    <text evidence="1">The sequence shown here is derived from an EMBL/GenBank/DDBJ whole genome shotgun (WGS) entry which is preliminary data.</text>
</comment>
<dbReference type="EMBL" id="BAAAOS010000005">
    <property type="protein sequence ID" value="GAA1553681.1"/>
    <property type="molecule type" value="Genomic_DNA"/>
</dbReference>
<sequence>MGAVVAVTAASGRLPQEVGLQRVTFGAEDRSAQAYREALYDAVRQALPEIDPPSRDKDWHPRRPTYWVDELQLRVVIRWAPDRSVHLDVSTVESDLSGTRAAVAVLLITNVDEIDDLKAAARSTGERAAVVRWRSTEDNTTLRRTVRGLGAPDGQSS</sequence>
<evidence type="ECO:0000313" key="1">
    <source>
        <dbReference type="EMBL" id="GAA1553681.1"/>
    </source>
</evidence>
<organism evidence="1 2">
    <name type="scientific">Kribbella sancticallisti</name>
    <dbReference type="NCBI Taxonomy" id="460087"/>
    <lineage>
        <taxon>Bacteria</taxon>
        <taxon>Bacillati</taxon>
        <taxon>Actinomycetota</taxon>
        <taxon>Actinomycetes</taxon>
        <taxon>Propionibacteriales</taxon>
        <taxon>Kribbellaceae</taxon>
        <taxon>Kribbella</taxon>
    </lineage>
</organism>
<dbReference type="Proteomes" id="UP001500393">
    <property type="component" value="Unassembled WGS sequence"/>
</dbReference>
<reference evidence="2" key="1">
    <citation type="journal article" date="2019" name="Int. J. Syst. Evol. Microbiol.">
        <title>The Global Catalogue of Microorganisms (GCM) 10K type strain sequencing project: providing services to taxonomists for standard genome sequencing and annotation.</title>
        <authorList>
            <consortium name="The Broad Institute Genomics Platform"/>
            <consortium name="The Broad Institute Genome Sequencing Center for Infectious Disease"/>
            <person name="Wu L."/>
            <person name="Ma J."/>
        </authorList>
    </citation>
    <scope>NUCLEOTIDE SEQUENCE [LARGE SCALE GENOMIC DNA]</scope>
    <source>
        <strain evidence="2">JCM 14969</strain>
    </source>
</reference>
<proteinExistence type="predicted"/>
<gene>
    <name evidence="1" type="ORF">GCM10009789_03950</name>
</gene>